<sequence>MERIKRIRSLFDTSGVGLEIGASYNPILRKSDGFNVKIVDHADADALKYKYRNVPGSDKIEEVDYVSDGRSLIDLINLHNYFDFIIASHVVEHVPDVVSFLNDCHSLLNASGVLVLAVPDKRFCFDVFRPVSTVGEAYEAYMQRRTRHSAATLIDDIIYSVRKPSDFVWVEKDTADLCMRLPESEAHAAIARTRDLAYNDAHGWCFTPSSFRFLIEKLNMLGIIKLRVLTLSKCSEPIDQHEFLTVLSNRGDASKLDDIAHLQAIEDDLREIRTPGQIAAEIEAQKAESERIRVLQDLLHQAERDRQIALEQVAAAEAEVARIRSSKTWRYTETARNLYARMRRS</sequence>
<dbReference type="SUPFAM" id="SSF53335">
    <property type="entry name" value="S-adenosyl-L-methionine-dependent methyltransferases"/>
    <property type="match status" value="1"/>
</dbReference>
<name>A0ABW5CL43_9HYPH</name>
<dbReference type="EMBL" id="JBHUIJ010000009">
    <property type="protein sequence ID" value="MFD2237483.1"/>
    <property type="molecule type" value="Genomic_DNA"/>
</dbReference>
<evidence type="ECO:0000313" key="2">
    <source>
        <dbReference type="EMBL" id="MFD2237483.1"/>
    </source>
</evidence>
<protein>
    <submittedName>
        <fullName evidence="2">Class I SAM-dependent methyltransferase</fullName>
        <ecNumber evidence="2">2.1.1.222</ecNumber>
        <ecNumber evidence="2">2.1.1.64</ecNumber>
    </submittedName>
</protein>
<dbReference type="Gene3D" id="3.40.50.150">
    <property type="entry name" value="Vaccinia Virus protein VP39"/>
    <property type="match status" value="1"/>
</dbReference>
<evidence type="ECO:0000256" key="1">
    <source>
        <dbReference type="SAM" id="Coils"/>
    </source>
</evidence>
<dbReference type="GO" id="GO:0102208">
    <property type="term" value="F:2-polyprenyl-6-hydroxyphenol methylase activity"/>
    <property type="evidence" value="ECO:0007669"/>
    <property type="project" value="UniProtKB-EC"/>
</dbReference>
<gene>
    <name evidence="2" type="ORF">ACFSKQ_08395</name>
</gene>
<dbReference type="EC" id="2.1.1.222" evidence="2"/>
<reference evidence="3" key="1">
    <citation type="journal article" date="2019" name="Int. J. Syst. Evol. Microbiol.">
        <title>The Global Catalogue of Microorganisms (GCM) 10K type strain sequencing project: providing services to taxonomists for standard genome sequencing and annotation.</title>
        <authorList>
            <consortium name="The Broad Institute Genomics Platform"/>
            <consortium name="The Broad Institute Genome Sequencing Center for Infectious Disease"/>
            <person name="Wu L."/>
            <person name="Ma J."/>
        </authorList>
    </citation>
    <scope>NUCLEOTIDE SEQUENCE [LARGE SCALE GENOMIC DNA]</scope>
    <source>
        <strain evidence="3">ZS-35-S2</strain>
    </source>
</reference>
<comment type="caution">
    <text evidence="2">The sequence shown here is derived from an EMBL/GenBank/DDBJ whole genome shotgun (WGS) entry which is preliminary data.</text>
</comment>
<evidence type="ECO:0000313" key="3">
    <source>
        <dbReference type="Proteomes" id="UP001597371"/>
    </source>
</evidence>
<proteinExistence type="predicted"/>
<feature type="coiled-coil region" evidence="1">
    <location>
        <begin position="285"/>
        <end position="319"/>
    </location>
</feature>
<dbReference type="Pfam" id="PF13489">
    <property type="entry name" value="Methyltransf_23"/>
    <property type="match status" value="1"/>
</dbReference>
<organism evidence="2 3">
    <name type="scientific">Aureimonas populi</name>
    <dbReference type="NCBI Taxonomy" id="1701758"/>
    <lineage>
        <taxon>Bacteria</taxon>
        <taxon>Pseudomonadati</taxon>
        <taxon>Pseudomonadota</taxon>
        <taxon>Alphaproteobacteria</taxon>
        <taxon>Hyphomicrobiales</taxon>
        <taxon>Aurantimonadaceae</taxon>
        <taxon>Aureimonas</taxon>
    </lineage>
</organism>
<keyword evidence="3" id="KW-1185">Reference proteome</keyword>
<dbReference type="InterPro" id="IPR029063">
    <property type="entry name" value="SAM-dependent_MTases_sf"/>
</dbReference>
<keyword evidence="2" id="KW-0489">Methyltransferase</keyword>
<dbReference type="GO" id="GO:0032259">
    <property type="term" value="P:methylation"/>
    <property type="evidence" value="ECO:0007669"/>
    <property type="project" value="UniProtKB-KW"/>
</dbReference>
<accession>A0ABW5CL43</accession>
<dbReference type="Proteomes" id="UP001597371">
    <property type="component" value="Unassembled WGS sequence"/>
</dbReference>
<dbReference type="GO" id="GO:0061542">
    <property type="term" value="F:3-demethylubiquinol 3-O-methyltransferase activity"/>
    <property type="evidence" value="ECO:0007669"/>
    <property type="project" value="UniProtKB-EC"/>
</dbReference>
<keyword evidence="2" id="KW-0808">Transferase</keyword>
<keyword evidence="1" id="KW-0175">Coiled coil</keyword>
<dbReference type="RefSeq" id="WP_209737601.1">
    <property type="nucleotide sequence ID" value="NZ_CP072611.1"/>
</dbReference>
<dbReference type="EC" id="2.1.1.64" evidence="2"/>